<dbReference type="PRINTS" id="PR00625">
    <property type="entry name" value="JDOMAIN"/>
</dbReference>
<dbReference type="RefSeq" id="XP_011132528.1">
    <property type="nucleotide sequence ID" value="XM_011134226.1"/>
</dbReference>
<dbReference type="InterPro" id="IPR036869">
    <property type="entry name" value="J_dom_sf"/>
</dbReference>
<dbReference type="SUPFAM" id="SSF46565">
    <property type="entry name" value="Chaperone J-domain"/>
    <property type="match status" value="1"/>
</dbReference>
<feature type="domain" description="J" evidence="2">
    <location>
        <begin position="22"/>
        <end position="87"/>
    </location>
</feature>
<dbReference type="InterPro" id="IPR018253">
    <property type="entry name" value="DnaJ_domain_CS"/>
</dbReference>
<dbReference type="SMART" id="SM00271">
    <property type="entry name" value="DnaJ"/>
    <property type="match status" value="1"/>
</dbReference>
<protein>
    <submittedName>
        <fullName evidence="3">DnaJ</fullName>
    </submittedName>
</protein>
<feature type="signal peptide" evidence="1">
    <location>
        <begin position="1"/>
        <end position="18"/>
    </location>
</feature>
<keyword evidence="4" id="KW-1185">Reference proteome</keyword>
<dbReference type="InterPro" id="IPR001623">
    <property type="entry name" value="DnaJ_domain"/>
</dbReference>
<accession>A0A023B0E4</accession>
<keyword evidence="1" id="KW-0732">Signal</keyword>
<proteinExistence type="predicted"/>
<name>A0A023B0E4_GRENI</name>
<dbReference type="Gene3D" id="1.10.287.110">
    <property type="entry name" value="DnaJ domain"/>
    <property type="match status" value="1"/>
</dbReference>
<sequence>MLALSSLVLSLLLILVSADNRNPYKILGVGKNAPVQKIKKAFRSLSRKLHPDRNPNDAKAAEKFSDITWAHEVLSNNTLRAAFDRGGEDAVKMMESGRLPNAGTQFVFPSGFAGGFPRGFPGTGYKFQTTAGGHPFFGGGTQLSKIDWFQDSAVEFNTNGFDAATIQASWPDIFFVIRADDSRTENMAKEFVNVAEIYDAYLNFQAIDCRPGRAGSQCHELSRHRGHPFETAVVFGTGESSTRVAYSSPKFMAASELQRWVDDRVPGVSARAGSARALSGLVVKGKPTVVLLARSASEVPVRLRQWASEQKERAVFVLCSSAGLRAQLLDAVVEQPGPGGETLSDGWASLAVLVADPKHIAPETVEWVDMKESEYIVDWILAKWVGLAKKQVGPYSAKVVKKLTPDIQQGHCNEKDTQWCLIYTGPLDHALYQEFKDAIHHTVQAKYYYLDNHNRNTFDFIRAFGIPTGKPSVIALKGKRRKFLTFTANPRGQQASAMQPASATQPLGASSLIEWLESLHDSGILMRNGQILSKVPKLV</sequence>
<dbReference type="PROSITE" id="PS50076">
    <property type="entry name" value="DNAJ_2"/>
    <property type="match status" value="1"/>
</dbReference>
<dbReference type="Pfam" id="PF00226">
    <property type="entry name" value="DnaJ"/>
    <property type="match status" value="1"/>
</dbReference>
<dbReference type="AlphaFoldDB" id="A0A023B0E4"/>
<dbReference type="CDD" id="cd06257">
    <property type="entry name" value="DnaJ"/>
    <property type="match status" value="1"/>
</dbReference>
<dbReference type="EMBL" id="AFNH02001032">
    <property type="protein sequence ID" value="EZG45313.1"/>
    <property type="molecule type" value="Genomic_DNA"/>
</dbReference>
<dbReference type="GeneID" id="22914953"/>
<dbReference type="OrthoDB" id="445556at2759"/>
<dbReference type="PANTHER" id="PTHR45184">
    <property type="entry name" value="DNAJ PROTEIN ERDJ3A"/>
    <property type="match status" value="1"/>
</dbReference>
<dbReference type="PANTHER" id="PTHR45184:SF1">
    <property type="entry name" value="DNAJ PROTEIN ERDJ3A"/>
    <property type="match status" value="1"/>
</dbReference>
<reference evidence="3" key="1">
    <citation type="submission" date="2013-12" db="EMBL/GenBank/DDBJ databases">
        <authorList>
            <person name="Omoto C.K."/>
            <person name="Sibley D."/>
            <person name="Venepally P."/>
            <person name="Hadjithomas M."/>
            <person name="Karamycheva S."/>
            <person name="Brunk B."/>
            <person name="Roos D."/>
            <person name="Caler E."/>
            <person name="Lorenzi H."/>
        </authorList>
    </citation>
    <scope>NUCLEOTIDE SEQUENCE</scope>
</reference>
<dbReference type="VEuPathDB" id="CryptoDB:GNI_139590"/>
<dbReference type="Proteomes" id="UP000019763">
    <property type="component" value="Unassembled WGS sequence"/>
</dbReference>
<evidence type="ECO:0000256" key="1">
    <source>
        <dbReference type="SAM" id="SignalP"/>
    </source>
</evidence>
<gene>
    <name evidence="3" type="ORF">GNI_139590</name>
</gene>
<dbReference type="eggNOG" id="KOG0713">
    <property type="taxonomic scope" value="Eukaryota"/>
</dbReference>
<evidence type="ECO:0000313" key="4">
    <source>
        <dbReference type="Proteomes" id="UP000019763"/>
    </source>
</evidence>
<organism evidence="3 4">
    <name type="scientific">Gregarina niphandrodes</name>
    <name type="common">Septate eugregarine</name>
    <dbReference type="NCBI Taxonomy" id="110365"/>
    <lineage>
        <taxon>Eukaryota</taxon>
        <taxon>Sar</taxon>
        <taxon>Alveolata</taxon>
        <taxon>Apicomplexa</taxon>
        <taxon>Conoidasida</taxon>
        <taxon>Gregarinasina</taxon>
        <taxon>Eugregarinorida</taxon>
        <taxon>Gregarinidae</taxon>
        <taxon>Gregarina</taxon>
    </lineage>
</organism>
<feature type="chain" id="PRO_5001516205" evidence="1">
    <location>
        <begin position="19"/>
        <end position="539"/>
    </location>
</feature>
<evidence type="ECO:0000259" key="2">
    <source>
        <dbReference type="PROSITE" id="PS50076"/>
    </source>
</evidence>
<evidence type="ECO:0000313" key="3">
    <source>
        <dbReference type="EMBL" id="EZG45313.1"/>
    </source>
</evidence>
<dbReference type="InterPro" id="IPR052842">
    <property type="entry name" value="ER_Co-chaperone"/>
</dbReference>
<comment type="caution">
    <text evidence="3">The sequence shown here is derived from an EMBL/GenBank/DDBJ whole genome shotgun (WGS) entry which is preliminary data.</text>
</comment>
<dbReference type="PROSITE" id="PS00636">
    <property type="entry name" value="DNAJ_1"/>
    <property type="match status" value="1"/>
</dbReference>